<dbReference type="Proteomes" id="UP000019116">
    <property type="component" value="Chromosome 6D"/>
</dbReference>
<feature type="region of interest" description="Disordered" evidence="8">
    <location>
        <begin position="1"/>
        <end position="23"/>
    </location>
</feature>
<organism evidence="11">
    <name type="scientific">Triticum aestivum</name>
    <name type="common">Wheat</name>
    <dbReference type="NCBI Taxonomy" id="4565"/>
    <lineage>
        <taxon>Eukaryota</taxon>
        <taxon>Viridiplantae</taxon>
        <taxon>Streptophyta</taxon>
        <taxon>Embryophyta</taxon>
        <taxon>Tracheophyta</taxon>
        <taxon>Spermatophyta</taxon>
        <taxon>Magnoliopsida</taxon>
        <taxon>Liliopsida</taxon>
        <taxon>Poales</taxon>
        <taxon>Poaceae</taxon>
        <taxon>BOP clade</taxon>
        <taxon>Pooideae</taxon>
        <taxon>Triticodae</taxon>
        <taxon>Triticeae</taxon>
        <taxon>Triticinae</taxon>
        <taxon>Triticum</taxon>
    </lineage>
</organism>
<name>A0A3B6QPM7_WHEAT</name>
<proteinExistence type="predicted"/>
<dbReference type="EnsemblPlants" id="TraesCS6D02G394900.2">
    <property type="protein sequence ID" value="TraesCS6D02G394900.2"/>
    <property type="gene ID" value="TraesCS6D02G394900"/>
</dbReference>
<feature type="domain" description="PGG" evidence="10">
    <location>
        <begin position="473"/>
        <end position="585"/>
    </location>
</feature>
<evidence type="ECO:0000256" key="3">
    <source>
        <dbReference type="ARBA" id="ARBA00022737"/>
    </source>
</evidence>
<feature type="transmembrane region" description="Helical" evidence="9">
    <location>
        <begin position="521"/>
        <end position="542"/>
    </location>
</feature>
<dbReference type="GO" id="GO:0016020">
    <property type="term" value="C:membrane"/>
    <property type="evidence" value="ECO:0000318"/>
    <property type="project" value="GO_Central"/>
</dbReference>
<dbReference type="AlphaFoldDB" id="A0A3B6QPM7"/>
<dbReference type="Pfam" id="PF13857">
    <property type="entry name" value="Ank_5"/>
    <property type="match status" value="1"/>
</dbReference>
<reference evidence="11" key="2">
    <citation type="submission" date="2018-10" db="UniProtKB">
        <authorList>
            <consortium name="EnsemblPlants"/>
        </authorList>
    </citation>
    <scope>IDENTIFICATION</scope>
</reference>
<keyword evidence="2 9" id="KW-0812">Transmembrane</keyword>
<accession>A0A3B6QPM7</accession>
<dbReference type="SMR" id="A0A3B6QPM7"/>
<dbReference type="Gramene" id="TraesCS6D02G394900.2">
    <property type="protein sequence ID" value="TraesCS6D02G394900.2"/>
    <property type="gene ID" value="TraesCS6D02G394900"/>
</dbReference>
<dbReference type="RefSeq" id="XP_044417163.1">
    <property type="nucleotide sequence ID" value="XM_044561228.1"/>
</dbReference>
<feature type="repeat" description="ANK" evidence="7">
    <location>
        <begin position="123"/>
        <end position="145"/>
    </location>
</feature>
<dbReference type="InterPro" id="IPR002110">
    <property type="entry name" value="Ankyrin_rpt"/>
</dbReference>
<evidence type="ECO:0000256" key="6">
    <source>
        <dbReference type="ARBA" id="ARBA00023136"/>
    </source>
</evidence>
<dbReference type="PaxDb" id="4565-Traes_6AL_D689C01A3.1"/>
<dbReference type="Gene3D" id="1.25.40.20">
    <property type="entry name" value="Ankyrin repeat-containing domain"/>
    <property type="match status" value="2"/>
</dbReference>
<evidence type="ECO:0000256" key="5">
    <source>
        <dbReference type="ARBA" id="ARBA00023043"/>
    </source>
</evidence>
<gene>
    <name evidence="11" type="primary">LOC123142238</name>
</gene>
<evidence type="ECO:0000313" key="11">
    <source>
        <dbReference type="EnsemblPlants" id="TraesCS6D02G394900.2"/>
    </source>
</evidence>
<dbReference type="Pfam" id="PF12796">
    <property type="entry name" value="Ank_2"/>
    <property type="match status" value="2"/>
</dbReference>
<keyword evidence="5 7" id="KW-0040">ANK repeat</keyword>
<evidence type="ECO:0000256" key="9">
    <source>
        <dbReference type="SAM" id="Phobius"/>
    </source>
</evidence>
<dbReference type="OrthoDB" id="686324at2759"/>
<dbReference type="PANTHER" id="PTHR24186:SF50">
    <property type="entry name" value="ANKYRIN REPEAT-CONTAINING PROTEIN ITN1-LIKE ISOFORM X1"/>
    <property type="match status" value="1"/>
</dbReference>
<protein>
    <recommendedName>
        <fullName evidence="10">PGG domain-containing protein</fullName>
    </recommendedName>
</protein>
<keyword evidence="4 9" id="KW-1133">Transmembrane helix</keyword>
<dbReference type="Pfam" id="PF13962">
    <property type="entry name" value="PGG"/>
    <property type="match status" value="1"/>
</dbReference>
<keyword evidence="6 9" id="KW-0472">Membrane</keyword>
<evidence type="ECO:0000256" key="8">
    <source>
        <dbReference type="SAM" id="MobiDB-lite"/>
    </source>
</evidence>
<evidence type="ECO:0000256" key="4">
    <source>
        <dbReference type="ARBA" id="ARBA00022989"/>
    </source>
</evidence>
<evidence type="ECO:0000259" key="10">
    <source>
        <dbReference type="Pfam" id="PF13962"/>
    </source>
</evidence>
<keyword evidence="12" id="KW-1185">Reference proteome</keyword>
<dbReference type="InterPro" id="IPR026961">
    <property type="entry name" value="PGG_dom"/>
</dbReference>
<feature type="transmembrane region" description="Helical" evidence="9">
    <location>
        <begin position="631"/>
        <end position="661"/>
    </location>
</feature>
<evidence type="ECO:0000313" key="12">
    <source>
        <dbReference type="Proteomes" id="UP000019116"/>
    </source>
</evidence>
<feature type="transmembrane region" description="Helical" evidence="9">
    <location>
        <begin position="563"/>
        <end position="588"/>
    </location>
</feature>
<dbReference type="SUPFAM" id="SSF48403">
    <property type="entry name" value="Ankyrin repeat"/>
    <property type="match status" value="1"/>
</dbReference>
<comment type="subcellular location">
    <subcellularLocation>
        <location evidence="1">Membrane</location>
        <topology evidence="1">Multi-pass membrane protein</topology>
    </subcellularLocation>
</comment>
<dbReference type="OMA" id="QYAGAKK"/>
<dbReference type="InterPro" id="IPR036770">
    <property type="entry name" value="Ankyrin_rpt-contain_sf"/>
</dbReference>
<evidence type="ECO:0000256" key="2">
    <source>
        <dbReference type="ARBA" id="ARBA00022692"/>
    </source>
</evidence>
<feature type="transmembrane region" description="Helical" evidence="9">
    <location>
        <begin position="482"/>
        <end position="501"/>
    </location>
</feature>
<dbReference type="GeneID" id="123142238"/>
<dbReference type="PROSITE" id="PS50088">
    <property type="entry name" value="ANK_REPEAT"/>
    <property type="match status" value="1"/>
</dbReference>
<sequence>MASGTREESPSPSSPVAVQTNSPRETDARLLALVCSGTFQDLESFLDGQDHQASSVVGGSATRRPSGDDEEAFLRESVLDGVTVGGDTVLHVVATNGDSQDFLKKAGLVHRKAQNLLCAQNNDGDTPLHCAAREGNFAMVSLLIDLARGSEDASPNRVKALLRTENKIKCTALHEAIKSLPVGHDDMVELLMKKDPQLASFPKDGTSPLYLAILEGKSFIAETLYELSGGVLSYSGPNGQNVLHAAVLRGEDPKKMLEWTNNVLASQRDNNGHTPLHFAATAVLGNQNILSQVLKANAEALYQPDHNGSFPIHMAASVGATSVVSEFIENTPNCAGLRDARKMTFLHVAVDKKKISTVSYACKNGTLSWIFNMQDKNGNTAVHLAAQAGSVKIFCCLFRNRQVQLNLTNKKGETPLDIAYQNIPKGLHAYMHSEARILSLLQYAGAKKGIRHQDYLEKNNIVQKKQGEIDEMEKVKDATQSLCIGSVLIATVTFGAAFAMPGGYRADDHTNGGTPTLAGRYGFDAFTLANGLAFTCSTMATISLMSSGSPVRHPRSRIEHLRIAYYLMSVSVTSLVAAFALATYTILAPLAHKTAMGLCILSSLILVYQNWELASNNIAMVAPLCSRKGKLWTFGVSALFIVANVLIQLWPIIVVFSLATINYHSRKVEPSVHLPTPLN</sequence>
<evidence type="ECO:0000256" key="7">
    <source>
        <dbReference type="PROSITE-ProRule" id="PRU00023"/>
    </source>
</evidence>
<keyword evidence="3" id="KW-0677">Repeat</keyword>
<dbReference type="Gramene" id="TraesCS6D03G0905600.2">
    <property type="protein sequence ID" value="TraesCS6D03G0905600.2.CDS"/>
    <property type="gene ID" value="TraesCS6D03G0905600"/>
</dbReference>
<evidence type="ECO:0000256" key="1">
    <source>
        <dbReference type="ARBA" id="ARBA00004141"/>
    </source>
</evidence>
<dbReference type="STRING" id="4565.A0A3B6QPM7"/>
<dbReference type="SMART" id="SM00248">
    <property type="entry name" value="ANK"/>
    <property type="match status" value="8"/>
</dbReference>
<dbReference type="PROSITE" id="PS50297">
    <property type="entry name" value="ANK_REP_REGION"/>
    <property type="match status" value="1"/>
</dbReference>
<reference evidence="11" key="1">
    <citation type="submission" date="2018-08" db="EMBL/GenBank/DDBJ databases">
        <authorList>
            <person name="Rossello M."/>
        </authorList>
    </citation>
    <scope>NUCLEOTIDE SEQUENCE [LARGE SCALE GENOMIC DNA]</scope>
    <source>
        <strain evidence="11">cv. Chinese Spring</strain>
    </source>
</reference>
<dbReference type="PANTHER" id="PTHR24186">
    <property type="entry name" value="PROTEIN PHOSPHATASE 1 REGULATORY SUBUNIT"/>
    <property type="match status" value="1"/>
</dbReference>